<proteinExistence type="predicted"/>
<feature type="chain" id="PRO_5046663032" description="Bacterial repeat domain-containing protein" evidence="1">
    <location>
        <begin position="22"/>
        <end position="607"/>
    </location>
</feature>
<feature type="domain" description="Bacterial repeat" evidence="2">
    <location>
        <begin position="458"/>
        <end position="529"/>
    </location>
</feature>
<keyword evidence="4" id="KW-1185">Reference proteome</keyword>
<accession>A0ABT1MGK2</accession>
<feature type="signal peptide" evidence="1">
    <location>
        <begin position="1"/>
        <end position="21"/>
    </location>
</feature>
<dbReference type="InterPro" id="IPR044060">
    <property type="entry name" value="Bacterial_rp_domain"/>
</dbReference>
<dbReference type="Proteomes" id="UP001205603">
    <property type="component" value="Unassembled WGS sequence"/>
</dbReference>
<sequence length="607" mass="64353">MKKFYLLLLTCIFGLSMSAAIHVKPAAEGGDDSNDGSSWEKAKATIGAAISSGMETQEGNFEVWIQKGTYTETASWGTYSAEDPNLLNLFITGGFKGDEIMASQREKGSNPWEFVNETIVTFQLDGETKAISLNGDEISAPYCIIDGISFRDGKNVSFEANDSGLSFNNCTFSGNKNDRGSLIGMSFFNPTASYYTHDCLFENNEMSQYGGDLINIMTTETDRGTLSKIVCIGNKGQTAINYSSPISSGIGLGMADLDKCIFYNNDMREGIVNLKNNASIANSLFYNNNGVPVSVNGGVVAFCTIANNKGKNYDDGGIAIMAPSKIYNTILRGNTGAYGAIGTFSFGTSQSQIKNCAFPGGKPDGAVVANNRMYALNDFNGFVAPTTFIGADPAKTAELAAADWSLSEKPHGMIDSGDPDIFSSIQSLSGSRYHSGEKQGKCDIGAYESKYTGIAFPTLTVTAGDNGTASTDKSGDYFMGAAVELTATPDSGYDLTKWTDASGATVSEEANFTYAMPETSTTLTANFEKGGGIEDTRIPGLNVYASAGKLYVNHSSPVIVEVYTIAGGLATVSEAASNHTISLQPGIYMVVAKDGTTQDVRKIAITN</sequence>
<name>A0ABT1MGK2_9BACT</name>
<evidence type="ECO:0000313" key="3">
    <source>
        <dbReference type="EMBL" id="MCP9611757.1"/>
    </source>
</evidence>
<dbReference type="RefSeq" id="WP_255026753.1">
    <property type="nucleotide sequence ID" value="NZ_JANDHW010000005.1"/>
</dbReference>
<dbReference type="EMBL" id="JANDHW010000005">
    <property type="protein sequence ID" value="MCP9611757.1"/>
    <property type="molecule type" value="Genomic_DNA"/>
</dbReference>
<gene>
    <name evidence="3" type="ORF">NMU02_06605</name>
</gene>
<dbReference type="InterPro" id="IPR011050">
    <property type="entry name" value="Pectin_lyase_fold/virulence"/>
</dbReference>
<comment type="caution">
    <text evidence="3">The sequence shown here is derived from an EMBL/GenBank/DDBJ whole genome shotgun (WGS) entry which is preliminary data.</text>
</comment>
<evidence type="ECO:0000256" key="1">
    <source>
        <dbReference type="SAM" id="SignalP"/>
    </source>
</evidence>
<protein>
    <recommendedName>
        <fullName evidence="2">Bacterial repeat domain-containing protein</fullName>
    </recommendedName>
</protein>
<evidence type="ECO:0000259" key="2">
    <source>
        <dbReference type="Pfam" id="PF18998"/>
    </source>
</evidence>
<keyword evidence="1" id="KW-0732">Signal</keyword>
<organism evidence="3 4">
    <name type="scientific">Coprobacter tertius</name>
    <dbReference type="NCBI Taxonomy" id="2944915"/>
    <lineage>
        <taxon>Bacteria</taxon>
        <taxon>Pseudomonadati</taxon>
        <taxon>Bacteroidota</taxon>
        <taxon>Bacteroidia</taxon>
        <taxon>Bacteroidales</taxon>
        <taxon>Barnesiellaceae</taxon>
        <taxon>Coprobacter</taxon>
    </lineage>
</organism>
<dbReference type="SUPFAM" id="SSF51126">
    <property type="entry name" value="Pectin lyase-like"/>
    <property type="match status" value="1"/>
</dbReference>
<evidence type="ECO:0000313" key="4">
    <source>
        <dbReference type="Proteomes" id="UP001205603"/>
    </source>
</evidence>
<reference evidence="3 4" key="1">
    <citation type="submission" date="2022-07" db="EMBL/GenBank/DDBJ databases">
        <title>Fecal culturing of patients with breast cancer.</title>
        <authorList>
            <person name="Teng N.M.Y."/>
            <person name="Kiu R."/>
            <person name="Evans R."/>
            <person name="Baker D.J."/>
            <person name="Zenner C."/>
            <person name="Robinson S.D."/>
            <person name="Hall L.J."/>
        </authorList>
    </citation>
    <scope>NUCLEOTIDE SEQUENCE [LARGE SCALE GENOMIC DNA]</scope>
    <source>
        <strain evidence="3 4">LH1063</strain>
    </source>
</reference>
<dbReference type="Pfam" id="PF18998">
    <property type="entry name" value="Flg_new_2"/>
    <property type="match status" value="1"/>
</dbReference>